<dbReference type="AlphaFoldDB" id="B9S1C9"/>
<name>B9S1C9_RICCO</name>
<gene>
    <name evidence="1" type="ORF">RCOM_1656050</name>
</gene>
<dbReference type="EMBL" id="EQ973843">
    <property type="protein sequence ID" value="EEF42594.1"/>
    <property type="molecule type" value="Genomic_DNA"/>
</dbReference>
<reference evidence="2" key="1">
    <citation type="journal article" date="2010" name="Nat. Biotechnol.">
        <title>Draft genome sequence of the oilseed species Ricinus communis.</title>
        <authorList>
            <person name="Chan A.P."/>
            <person name="Crabtree J."/>
            <person name="Zhao Q."/>
            <person name="Lorenzi H."/>
            <person name="Orvis J."/>
            <person name="Puiu D."/>
            <person name="Melake-Berhan A."/>
            <person name="Jones K.M."/>
            <person name="Redman J."/>
            <person name="Chen G."/>
            <person name="Cahoon E.B."/>
            <person name="Gedil M."/>
            <person name="Stanke M."/>
            <person name="Haas B.J."/>
            <person name="Wortman J.R."/>
            <person name="Fraser-Liggett C.M."/>
            <person name="Ravel J."/>
            <person name="Rabinowicz P.D."/>
        </authorList>
    </citation>
    <scope>NUCLEOTIDE SEQUENCE [LARGE SCALE GENOMIC DNA]</scope>
    <source>
        <strain evidence="2">cv. Hale</strain>
    </source>
</reference>
<proteinExistence type="predicted"/>
<sequence length="56" mass="6506">MHLAKSESVKRVEIALFDPEIEKACKANKKSKKEHMANNRNMVMAVEENIPRLRKL</sequence>
<evidence type="ECO:0000313" key="1">
    <source>
        <dbReference type="EMBL" id="EEF42594.1"/>
    </source>
</evidence>
<accession>B9S1C9</accession>
<keyword evidence="2" id="KW-1185">Reference proteome</keyword>
<protein>
    <submittedName>
        <fullName evidence="1">Uncharacterized protein</fullName>
    </submittedName>
</protein>
<organism evidence="1 2">
    <name type="scientific">Ricinus communis</name>
    <name type="common">Castor bean</name>
    <dbReference type="NCBI Taxonomy" id="3988"/>
    <lineage>
        <taxon>Eukaryota</taxon>
        <taxon>Viridiplantae</taxon>
        <taxon>Streptophyta</taxon>
        <taxon>Embryophyta</taxon>
        <taxon>Tracheophyta</taxon>
        <taxon>Spermatophyta</taxon>
        <taxon>Magnoliopsida</taxon>
        <taxon>eudicotyledons</taxon>
        <taxon>Gunneridae</taxon>
        <taxon>Pentapetalae</taxon>
        <taxon>rosids</taxon>
        <taxon>fabids</taxon>
        <taxon>Malpighiales</taxon>
        <taxon>Euphorbiaceae</taxon>
        <taxon>Acalyphoideae</taxon>
        <taxon>Acalypheae</taxon>
        <taxon>Ricinus</taxon>
    </lineage>
</organism>
<evidence type="ECO:0000313" key="2">
    <source>
        <dbReference type="Proteomes" id="UP000008311"/>
    </source>
</evidence>
<dbReference type="InParanoid" id="B9S1C9"/>
<dbReference type="Proteomes" id="UP000008311">
    <property type="component" value="Unassembled WGS sequence"/>
</dbReference>